<evidence type="ECO:0000313" key="2">
    <source>
        <dbReference type="Proteomes" id="UP001396334"/>
    </source>
</evidence>
<accession>A0ABR2T039</accession>
<organism evidence="1 2">
    <name type="scientific">Hibiscus sabdariffa</name>
    <name type="common">roselle</name>
    <dbReference type="NCBI Taxonomy" id="183260"/>
    <lineage>
        <taxon>Eukaryota</taxon>
        <taxon>Viridiplantae</taxon>
        <taxon>Streptophyta</taxon>
        <taxon>Embryophyta</taxon>
        <taxon>Tracheophyta</taxon>
        <taxon>Spermatophyta</taxon>
        <taxon>Magnoliopsida</taxon>
        <taxon>eudicotyledons</taxon>
        <taxon>Gunneridae</taxon>
        <taxon>Pentapetalae</taxon>
        <taxon>rosids</taxon>
        <taxon>malvids</taxon>
        <taxon>Malvales</taxon>
        <taxon>Malvaceae</taxon>
        <taxon>Malvoideae</taxon>
        <taxon>Hibiscus</taxon>
    </lineage>
</organism>
<keyword evidence="2" id="KW-1185">Reference proteome</keyword>
<name>A0ABR2T039_9ROSI</name>
<protein>
    <submittedName>
        <fullName evidence="1">Uncharacterized protein</fullName>
    </submittedName>
</protein>
<sequence length="125" mass="13941">MLMQRADMIDELGSWQFSAFDSLVLMEGVLHIATVKPPVQDRLDEFMSLEIKELIYVNLSNARGFVLDIKECLASRLGDLHTNVVVRRGARSVIRWHRPLEGWCKLNSDGAVAPSSRESACGGVV</sequence>
<dbReference type="Proteomes" id="UP001396334">
    <property type="component" value="Unassembled WGS sequence"/>
</dbReference>
<proteinExistence type="predicted"/>
<comment type="caution">
    <text evidence="1">The sequence shown here is derived from an EMBL/GenBank/DDBJ whole genome shotgun (WGS) entry which is preliminary data.</text>
</comment>
<dbReference type="EMBL" id="JBBPBN010000010">
    <property type="protein sequence ID" value="KAK9030593.1"/>
    <property type="molecule type" value="Genomic_DNA"/>
</dbReference>
<gene>
    <name evidence="1" type="ORF">V6N11_032015</name>
</gene>
<reference evidence="1 2" key="1">
    <citation type="journal article" date="2024" name="G3 (Bethesda)">
        <title>Genome assembly of Hibiscus sabdariffa L. provides insights into metabolisms of medicinal natural products.</title>
        <authorList>
            <person name="Kim T."/>
        </authorList>
    </citation>
    <scope>NUCLEOTIDE SEQUENCE [LARGE SCALE GENOMIC DNA]</scope>
    <source>
        <strain evidence="1">TK-2024</strain>
        <tissue evidence="1">Old leaves</tissue>
    </source>
</reference>
<evidence type="ECO:0000313" key="1">
    <source>
        <dbReference type="EMBL" id="KAK9030593.1"/>
    </source>
</evidence>